<accession>A0A0R1LUV0</accession>
<dbReference type="Proteomes" id="UP000051160">
    <property type="component" value="Unassembled WGS sequence"/>
</dbReference>
<evidence type="ECO:0008006" key="3">
    <source>
        <dbReference type="Google" id="ProtNLM"/>
    </source>
</evidence>
<reference evidence="1 2" key="1">
    <citation type="journal article" date="2015" name="Genome Announc.">
        <title>Expanding the biotechnology potential of lactobacilli through comparative genomics of 213 strains and associated genera.</title>
        <authorList>
            <person name="Sun Z."/>
            <person name="Harris H.M."/>
            <person name="McCann A."/>
            <person name="Guo C."/>
            <person name="Argimon S."/>
            <person name="Zhang W."/>
            <person name="Yang X."/>
            <person name="Jeffery I.B."/>
            <person name="Cooney J.C."/>
            <person name="Kagawa T.F."/>
            <person name="Liu W."/>
            <person name="Song Y."/>
            <person name="Salvetti E."/>
            <person name="Wrobel A."/>
            <person name="Rasinkangas P."/>
            <person name="Parkhill J."/>
            <person name="Rea M.C."/>
            <person name="O'Sullivan O."/>
            <person name="Ritari J."/>
            <person name="Douillard F.P."/>
            <person name="Paul Ross R."/>
            <person name="Yang R."/>
            <person name="Briner A.E."/>
            <person name="Felis G.E."/>
            <person name="de Vos W.M."/>
            <person name="Barrangou R."/>
            <person name="Klaenhammer T.R."/>
            <person name="Caufield P.W."/>
            <person name="Cui Y."/>
            <person name="Zhang H."/>
            <person name="O'Toole P.W."/>
        </authorList>
    </citation>
    <scope>NUCLEOTIDE SEQUENCE [LARGE SCALE GENOMIC DNA]</scope>
    <source>
        <strain evidence="1 2">DSM 19909</strain>
    </source>
</reference>
<gene>
    <name evidence="1" type="ORF">FD04_GL001381</name>
</gene>
<dbReference type="EMBL" id="AZEE01000029">
    <property type="protein sequence ID" value="KRK97363.1"/>
    <property type="molecule type" value="Genomic_DNA"/>
</dbReference>
<proteinExistence type="predicted"/>
<dbReference type="PATRIC" id="fig|1423776.4.peg.1400"/>
<dbReference type="RefSeq" id="WP_056948297.1">
    <property type="nucleotide sequence ID" value="NZ_AZEE01000029.1"/>
</dbReference>
<protein>
    <recommendedName>
        <fullName evidence="3">Mga helix-turn-helix domain-containing protein</fullName>
    </recommendedName>
</protein>
<organism evidence="1 2">
    <name type="scientific">Secundilactobacillus odoratitofui DSM 19909 = JCM 15043</name>
    <dbReference type="NCBI Taxonomy" id="1423776"/>
    <lineage>
        <taxon>Bacteria</taxon>
        <taxon>Bacillati</taxon>
        <taxon>Bacillota</taxon>
        <taxon>Bacilli</taxon>
        <taxon>Lactobacillales</taxon>
        <taxon>Lactobacillaceae</taxon>
        <taxon>Secundilactobacillus</taxon>
    </lineage>
</organism>
<keyword evidence="2" id="KW-1185">Reference proteome</keyword>
<evidence type="ECO:0000313" key="2">
    <source>
        <dbReference type="Proteomes" id="UP000051160"/>
    </source>
</evidence>
<evidence type="ECO:0000313" key="1">
    <source>
        <dbReference type="EMBL" id="KRK97363.1"/>
    </source>
</evidence>
<dbReference type="AlphaFoldDB" id="A0A0R1LUV0"/>
<name>A0A0R1LUV0_9LACO</name>
<sequence>MDYSGFFEADVQLKLRMVQLMIQVEYPRIRITQVTDKLGLSRYKLNKLLTELSADLISIGKLERPIEVSAKEIENPQFDISTFQILQLWYLKQSLKYQIFEYEYLNSHQSTRKHFWKTHYSSQARYYVLRTEIDELLAEDVRTLNRSNSIQLQPELVMRISLTNIYYHFFGGVEEPFPELNQVTSRFLSFLMMTLGLSLTPSEQLKLRIFFQIQIKRIQDRRKLNLRQLIKLENSDEIQLVKNYYAKHVSSIEEADLDSEVGYLFLFLRSQDLMTSMPIKITPVILQQFDRASSAFKSILVKTPLLRESELSAHELERLGNKLSEVSHWLLFVDFDSAQSSDHLDVSKLTANFPGQVQLAEQLTTKAIDIFNLKPNSVIQDELKRSYLQVLIDEVHASVLQYSVTICIDFVQSKVPLTYFSNLIAFYLGGGIKFTSQLSQNVDVYLSDTFVASIHGIPQIIWPEPLEVSNWEKLREVIAMVKRQKVQHVEATA</sequence>
<dbReference type="OrthoDB" id="2263968at2"/>
<comment type="caution">
    <text evidence="1">The sequence shown here is derived from an EMBL/GenBank/DDBJ whole genome shotgun (WGS) entry which is preliminary data.</text>
</comment>